<reference evidence="2 3" key="1">
    <citation type="submission" date="2020-07" db="EMBL/GenBank/DDBJ databases">
        <title>Comparative genomics of pyrophilous fungi reveals a link between fire events and developmental genes.</title>
        <authorList>
            <consortium name="DOE Joint Genome Institute"/>
            <person name="Steindorff A.S."/>
            <person name="Carver A."/>
            <person name="Calhoun S."/>
            <person name="Stillman K."/>
            <person name="Liu H."/>
            <person name="Lipzen A."/>
            <person name="Pangilinan J."/>
            <person name="Labutti K."/>
            <person name="Bruns T.D."/>
            <person name="Grigoriev I.V."/>
        </authorList>
    </citation>
    <scope>NUCLEOTIDE SEQUENCE [LARGE SCALE GENOMIC DNA]</scope>
    <source>
        <strain evidence="2 3">CBS 144469</strain>
    </source>
</reference>
<sequence length="287" mass="29542">MAREESGDTDYGAWGGGGGGGVPGGWGGNADINSWDMSQSQLGNQRSQSRSPAANPPNNATYGNTAPSRLSPSIAGDTYAEARDSFGYESEGHHDHDQGHGHSWDPPAPTQHLSANNHNPAPSALASPAIRRISMQAPTGGVSSIAAAEAAQAELKSKPIKYTSASAAAKKVEAGNPNAAGNRDSLWSKTHELANNRLPPHATFAPKLRPQPVVLAPGKARRLADPACMDELGRRRACTATAKSGSDGSSGPTTPEAQEGCELAELGEDGPCAPCAPAESDKARPTK</sequence>
<organism evidence="2 3">
    <name type="scientific">Ephemerocybe angulata</name>
    <dbReference type="NCBI Taxonomy" id="980116"/>
    <lineage>
        <taxon>Eukaryota</taxon>
        <taxon>Fungi</taxon>
        <taxon>Dikarya</taxon>
        <taxon>Basidiomycota</taxon>
        <taxon>Agaricomycotina</taxon>
        <taxon>Agaricomycetes</taxon>
        <taxon>Agaricomycetidae</taxon>
        <taxon>Agaricales</taxon>
        <taxon>Agaricineae</taxon>
        <taxon>Psathyrellaceae</taxon>
        <taxon>Ephemerocybe</taxon>
    </lineage>
</organism>
<feature type="compositionally biased region" description="Polar residues" evidence="1">
    <location>
        <begin position="31"/>
        <end position="71"/>
    </location>
</feature>
<dbReference type="EMBL" id="JACGCI010000007">
    <property type="protein sequence ID" value="KAF6762577.1"/>
    <property type="molecule type" value="Genomic_DNA"/>
</dbReference>
<accession>A0A8H6IDX6</accession>
<evidence type="ECO:0000313" key="2">
    <source>
        <dbReference type="EMBL" id="KAF6762577.1"/>
    </source>
</evidence>
<feature type="region of interest" description="Disordered" evidence="1">
    <location>
        <begin position="237"/>
        <end position="287"/>
    </location>
</feature>
<name>A0A8H6IDX6_9AGAR</name>
<keyword evidence="3" id="KW-1185">Reference proteome</keyword>
<feature type="compositionally biased region" description="Basic and acidic residues" evidence="1">
    <location>
        <begin position="80"/>
        <end position="103"/>
    </location>
</feature>
<dbReference type="AlphaFoldDB" id="A0A8H6IDX6"/>
<dbReference type="Proteomes" id="UP000521943">
    <property type="component" value="Unassembled WGS sequence"/>
</dbReference>
<protein>
    <submittedName>
        <fullName evidence="2">Uncharacterized protein</fullName>
    </submittedName>
</protein>
<gene>
    <name evidence="2" type="ORF">DFP72DRAFT_560801</name>
</gene>
<proteinExistence type="predicted"/>
<feature type="compositionally biased region" description="Polar residues" evidence="1">
    <location>
        <begin position="111"/>
        <end position="120"/>
    </location>
</feature>
<evidence type="ECO:0000256" key="1">
    <source>
        <dbReference type="SAM" id="MobiDB-lite"/>
    </source>
</evidence>
<evidence type="ECO:0000313" key="3">
    <source>
        <dbReference type="Proteomes" id="UP000521943"/>
    </source>
</evidence>
<dbReference type="OrthoDB" id="10648657at2759"/>
<comment type="caution">
    <text evidence="2">The sequence shown here is derived from an EMBL/GenBank/DDBJ whole genome shotgun (WGS) entry which is preliminary data.</text>
</comment>
<feature type="region of interest" description="Disordered" evidence="1">
    <location>
        <begin position="1"/>
        <end position="132"/>
    </location>
</feature>
<feature type="compositionally biased region" description="Gly residues" evidence="1">
    <location>
        <begin position="13"/>
        <end position="28"/>
    </location>
</feature>